<keyword evidence="16" id="KW-1185">Reference proteome</keyword>
<evidence type="ECO:0000256" key="3">
    <source>
        <dbReference type="ARBA" id="ARBA00022475"/>
    </source>
</evidence>
<dbReference type="PANTHER" id="PTHR48052:SF90">
    <property type="entry name" value="LEUCINE-RICH REPEAT-CONTAINING N-TERMINAL PLANT-TYPE DOMAIN-CONTAINING PROTEIN"/>
    <property type="match status" value="1"/>
</dbReference>
<feature type="signal peptide" evidence="13">
    <location>
        <begin position="1"/>
        <end position="17"/>
    </location>
</feature>
<dbReference type="InterPro" id="IPR001611">
    <property type="entry name" value="Leu-rich_rpt"/>
</dbReference>
<evidence type="ECO:0000256" key="11">
    <source>
        <dbReference type="ARBA" id="ARBA00023180"/>
    </source>
</evidence>
<evidence type="ECO:0000313" key="16">
    <source>
        <dbReference type="Proteomes" id="UP000636709"/>
    </source>
</evidence>
<dbReference type="FunFam" id="3.80.10.10:FF:000530">
    <property type="entry name" value="Receptor-like protein 2"/>
    <property type="match status" value="1"/>
</dbReference>
<dbReference type="FunFam" id="3.80.10.10:FF:000213">
    <property type="entry name" value="Tyrosine-sulfated glycopeptide receptor 1"/>
    <property type="match status" value="1"/>
</dbReference>
<accession>A0A835FXK8</accession>
<dbReference type="OrthoDB" id="684643at2759"/>
<reference evidence="15" key="1">
    <citation type="submission" date="2020-07" db="EMBL/GenBank/DDBJ databases">
        <title>Genome sequence and genetic diversity analysis of an under-domesticated orphan crop, white fonio (Digitaria exilis).</title>
        <authorList>
            <person name="Bennetzen J.L."/>
            <person name="Chen S."/>
            <person name="Ma X."/>
            <person name="Wang X."/>
            <person name="Yssel A.E.J."/>
            <person name="Chaluvadi S.R."/>
            <person name="Johnson M."/>
            <person name="Gangashetty P."/>
            <person name="Hamidou F."/>
            <person name="Sanogo M.D."/>
            <person name="Zwaenepoel A."/>
            <person name="Wallace J."/>
            <person name="Van De Peer Y."/>
            <person name="Van Deynze A."/>
        </authorList>
    </citation>
    <scope>NUCLEOTIDE SEQUENCE</scope>
    <source>
        <tissue evidence="15">Leaves</tissue>
    </source>
</reference>
<evidence type="ECO:0000256" key="8">
    <source>
        <dbReference type="ARBA" id="ARBA00022989"/>
    </source>
</evidence>
<dbReference type="InterPro" id="IPR003591">
    <property type="entry name" value="Leu-rich_rpt_typical-subtyp"/>
</dbReference>
<evidence type="ECO:0000256" key="13">
    <source>
        <dbReference type="SAM" id="SignalP"/>
    </source>
</evidence>
<evidence type="ECO:0000256" key="1">
    <source>
        <dbReference type="ARBA" id="ARBA00004251"/>
    </source>
</evidence>
<keyword evidence="9 12" id="KW-0472">Membrane</keyword>
<feature type="chain" id="PRO_5032998785" description="Leucine-rich repeat-containing N-terminal plant-type domain-containing protein" evidence="13">
    <location>
        <begin position="18"/>
        <end position="522"/>
    </location>
</feature>
<gene>
    <name evidence="15" type="ORF">HU200_003567</name>
</gene>
<feature type="domain" description="Leucine-rich repeat-containing N-terminal plant-type" evidence="14">
    <location>
        <begin position="66"/>
        <end position="104"/>
    </location>
</feature>
<organism evidence="15 16">
    <name type="scientific">Digitaria exilis</name>
    <dbReference type="NCBI Taxonomy" id="1010633"/>
    <lineage>
        <taxon>Eukaryota</taxon>
        <taxon>Viridiplantae</taxon>
        <taxon>Streptophyta</taxon>
        <taxon>Embryophyta</taxon>
        <taxon>Tracheophyta</taxon>
        <taxon>Spermatophyta</taxon>
        <taxon>Magnoliopsida</taxon>
        <taxon>Liliopsida</taxon>
        <taxon>Poales</taxon>
        <taxon>Poaceae</taxon>
        <taxon>PACMAD clade</taxon>
        <taxon>Panicoideae</taxon>
        <taxon>Panicodae</taxon>
        <taxon>Paniceae</taxon>
        <taxon>Anthephorinae</taxon>
        <taxon>Digitaria</taxon>
    </lineage>
</organism>
<keyword evidence="10" id="KW-0675">Receptor</keyword>
<dbReference type="GO" id="GO:0005886">
    <property type="term" value="C:plasma membrane"/>
    <property type="evidence" value="ECO:0007669"/>
    <property type="project" value="UniProtKB-SubCell"/>
</dbReference>
<dbReference type="Pfam" id="PF08263">
    <property type="entry name" value="LRRNT_2"/>
    <property type="match status" value="1"/>
</dbReference>
<evidence type="ECO:0000256" key="10">
    <source>
        <dbReference type="ARBA" id="ARBA00023170"/>
    </source>
</evidence>
<evidence type="ECO:0000256" key="2">
    <source>
        <dbReference type="ARBA" id="ARBA00009592"/>
    </source>
</evidence>
<dbReference type="FunFam" id="3.80.10.10:FF:000403">
    <property type="entry name" value="Receptor-like protein 2"/>
    <property type="match status" value="1"/>
</dbReference>
<evidence type="ECO:0000256" key="7">
    <source>
        <dbReference type="ARBA" id="ARBA00022737"/>
    </source>
</evidence>
<feature type="transmembrane region" description="Helical" evidence="12">
    <location>
        <begin position="491"/>
        <end position="510"/>
    </location>
</feature>
<keyword evidence="6 13" id="KW-0732">Signal</keyword>
<comment type="caution">
    <text evidence="15">The sequence shown here is derived from an EMBL/GenBank/DDBJ whole genome shotgun (WGS) entry which is preliminary data.</text>
</comment>
<keyword evidence="3" id="KW-1003">Cell membrane</keyword>
<name>A0A835FXK8_9POAL</name>
<dbReference type="PANTHER" id="PTHR48052">
    <property type="entry name" value="UNNAMED PRODUCT"/>
    <property type="match status" value="1"/>
</dbReference>
<evidence type="ECO:0000256" key="6">
    <source>
        <dbReference type="ARBA" id="ARBA00022729"/>
    </source>
</evidence>
<dbReference type="InterPro" id="IPR013210">
    <property type="entry name" value="LRR_N_plant-typ"/>
</dbReference>
<keyword evidence="11" id="KW-0325">Glycoprotein</keyword>
<dbReference type="EMBL" id="JACEFO010000208">
    <property type="protein sequence ID" value="KAF8776340.1"/>
    <property type="molecule type" value="Genomic_DNA"/>
</dbReference>
<dbReference type="Proteomes" id="UP000636709">
    <property type="component" value="Unassembled WGS sequence"/>
</dbReference>
<proteinExistence type="inferred from homology"/>
<sequence>MLWNSCLLMLYIQGCLWDVLRCLMEKTMEPLHSSCPKRNSKILHINSLGVALVLLFLAPLASSCTDEERTSLLEFLDGLSQDSALNTSWKNGTNCCLWQGIICNVNGAVTDISLASMGLEGHISPSLGNLTGLLRVNLSGNSLSSGLPSQLLLSSSIIVLDVSFNKLNGELHGLPSTTERTIKVIDISSNLFTGYFPYNTLQSMKNLAALNMSNNSFIGKIPSTVCDDKQFFTIIDLSYNQFHGNIPREVGNCSMLRVLKAGQNHLSGHLPTELFNVMSLEHLSFPNNNLQGTLHPEHVVRLRKLIILDLGGNRLNGKIPNSVGQLKRLEELHLSYNNMSGELPSALSNCSNLKTLILQGNNFQGNNKLTGVIPTEIGQLKGLLSLNLSFNNLYGEIPQSIGNLSNLQALDLSYNNLLGEIPYALERLHFLAKFNISNNDLEGPIPTGGQFSTFPDSSFAGNPRLCRPALMPYCNSADAAPVSIVSTKESIANVPFALAFGIFVGVGVLYDQMVLHRYIFLG</sequence>
<evidence type="ECO:0000313" key="15">
    <source>
        <dbReference type="EMBL" id="KAF8776340.1"/>
    </source>
</evidence>
<keyword evidence="7" id="KW-0677">Repeat</keyword>
<dbReference type="Gene3D" id="3.80.10.10">
    <property type="entry name" value="Ribonuclease Inhibitor"/>
    <property type="match status" value="3"/>
</dbReference>
<dbReference type="SMART" id="SM00369">
    <property type="entry name" value="LRR_TYP"/>
    <property type="match status" value="6"/>
</dbReference>
<evidence type="ECO:0000256" key="5">
    <source>
        <dbReference type="ARBA" id="ARBA00022692"/>
    </source>
</evidence>
<protein>
    <recommendedName>
        <fullName evidence="14">Leucine-rich repeat-containing N-terminal plant-type domain-containing protein</fullName>
    </recommendedName>
</protein>
<evidence type="ECO:0000256" key="12">
    <source>
        <dbReference type="SAM" id="Phobius"/>
    </source>
</evidence>
<evidence type="ECO:0000256" key="4">
    <source>
        <dbReference type="ARBA" id="ARBA00022614"/>
    </source>
</evidence>
<keyword evidence="8 12" id="KW-1133">Transmembrane helix</keyword>
<keyword evidence="4" id="KW-0433">Leucine-rich repeat</keyword>
<dbReference type="SUPFAM" id="SSF52047">
    <property type="entry name" value="RNI-like"/>
    <property type="match status" value="1"/>
</dbReference>
<evidence type="ECO:0000256" key="9">
    <source>
        <dbReference type="ARBA" id="ARBA00023136"/>
    </source>
</evidence>
<evidence type="ECO:0000259" key="14">
    <source>
        <dbReference type="Pfam" id="PF08263"/>
    </source>
</evidence>
<keyword evidence="5 12" id="KW-0812">Transmembrane</keyword>
<dbReference type="Pfam" id="PF00560">
    <property type="entry name" value="LRR_1"/>
    <property type="match status" value="6"/>
</dbReference>
<comment type="similarity">
    <text evidence="2">Belongs to the RLP family.</text>
</comment>
<dbReference type="InterPro" id="IPR032675">
    <property type="entry name" value="LRR_dom_sf"/>
</dbReference>
<dbReference type="PRINTS" id="PR00019">
    <property type="entry name" value="LEURICHRPT"/>
</dbReference>
<dbReference type="AlphaFoldDB" id="A0A835FXK8"/>
<comment type="subcellular location">
    <subcellularLocation>
        <location evidence="1">Cell membrane</location>
        <topology evidence="1">Single-pass type I membrane protein</topology>
    </subcellularLocation>
</comment>